<evidence type="ECO:0000313" key="2">
    <source>
        <dbReference type="Proteomes" id="UP000812013"/>
    </source>
</evidence>
<reference evidence="1 2" key="1">
    <citation type="submission" date="2019-12" db="EMBL/GenBank/DDBJ databases">
        <title>Genome sequence of Streptomyces bambusae.</title>
        <authorList>
            <person name="Bansal K."/>
            <person name="Choksket S."/>
            <person name="Korpole S."/>
            <person name="Patil P.B."/>
        </authorList>
    </citation>
    <scope>NUCLEOTIDE SEQUENCE [LARGE SCALE GENOMIC DNA]</scope>
    <source>
        <strain evidence="1 2">SK60</strain>
    </source>
</reference>
<comment type="caution">
    <text evidence="1">The sequence shown here is derived from an EMBL/GenBank/DDBJ whole genome shotgun (WGS) entry which is preliminary data.</text>
</comment>
<evidence type="ECO:0000313" key="1">
    <source>
        <dbReference type="EMBL" id="MBW5481915.1"/>
    </source>
</evidence>
<dbReference type="EMBL" id="WTFF01000038">
    <property type="protein sequence ID" value="MBW5481915.1"/>
    <property type="molecule type" value="Genomic_DNA"/>
</dbReference>
<dbReference type="Proteomes" id="UP000812013">
    <property type="component" value="Unassembled WGS sequence"/>
</dbReference>
<keyword evidence="2" id="KW-1185">Reference proteome</keyword>
<dbReference type="RefSeq" id="WP_219665852.1">
    <property type="nucleotide sequence ID" value="NZ_WTFF01000038.1"/>
</dbReference>
<sequence length="119" mass="14066">MKVRFVGADGLEQRIRQGSQVLRVDRVYVVLETYCQSDGQNYFRIEHRPDDLPPLFDSRLFEVVDTEISPEWRISSGWDGSLRMAPGEWHVEGFWDEFMNHEPRAVEKYERCRDAMLQG</sequence>
<proteinExistence type="predicted"/>
<name>A0ABS6Z2D9_9ACTN</name>
<gene>
    <name evidence="1" type="ORF">GPJ59_08485</name>
</gene>
<accession>A0ABS6Z2D9</accession>
<organism evidence="1 2">
    <name type="scientific">Streptomyces bambusae</name>
    <dbReference type="NCBI Taxonomy" id="1550616"/>
    <lineage>
        <taxon>Bacteria</taxon>
        <taxon>Bacillati</taxon>
        <taxon>Actinomycetota</taxon>
        <taxon>Actinomycetes</taxon>
        <taxon>Kitasatosporales</taxon>
        <taxon>Streptomycetaceae</taxon>
        <taxon>Streptomyces</taxon>
    </lineage>
</organism>
<protein>
    <submittedName>
        <fullName evidence="1">Uncharacterized protein</fullName>
    </submittedName>
</protein>